<dbReference type="GO" id="GO:0004519">
    <property type="term" value="F:endonuclease activity"/>
    <property type="evidence" value="ECO:0007669"/>
    <property type="project" value="UniProtKB-KW"/>
</dbReference>
<dbReference type="PROSITE" id="PS01123">
    <property type="entry name" value="TNASE_1"/>
    <property type="match status" value="1"/>
</dbReference>
<dbReference type="EMBL" id="FQVL01000001">
    <property type="protein sequence ID" value="SHE48552.1"/>
    <property type="molecule type" value="Genomic_DNA"/>
</dbReference>
<evidence type="ECO:0000256" key="2">
    <source>
        <dbReference type="ARBA" id="ARBA00022759"/>
    </source>
</evidence>
<dbReference type="STRING" id="112248.SAMN05444392_101669"/>
<sequence length="160" mass="18980">MKVHQRERVKLLTVTDGDTIVVNWHGKRERVRLLLIDSPEMNYSLKDSSPDPYAFEAKIFLENELLLAETIELEFDSQQRDNHGRLLAHLFADGKNVNLALLDEGLARYAFEFAEYKYSADYKEAERKAKEKKRNIWSRENYVTQRGFYNPQPKRIMRLR</sequence>
<evidence type="ECO:0000313" key="6">
    <source>
        <dbReference type="Proteomes" id="UP000184476"/>
    </source>
</evidence>
<keyword evidence="1" id="KW-0540">Nuclease</keyword>
<proteinExistence type="predicted"/>
<dbReference type="SUPFAM" id="SSF50199">
    <property type="entry name" value="Staphylococcal nuclease"/>
    <property type="match status" value="1"/>
</dbReference>
<dbReference type="GO" id="GO:0016787">
    <property type="term" value="F:hydrolase activity"/>
    <property type="evidence" value="ECO:0007669"/>
    <property type="project" value="UniProtKB-KW"/>
</dbReference>
<dbReference type="SMART" id="SM00318">
    <property type="entry name" value="SNc"/>
    <property type="match status" value="1"/>
</dbReference>
<dbReference type="PROSITE" id="PS50830">
    <property type="entry name" value="TNASE_3"/>
    <property type="match status" value="1"/>
</dbReference>
<evidence type="ECO:0000259" key="4">
    <source>
        <dbReference type="PROSITE" id="PS50830"/>
    </source>
</evidence>
<evidence type="ECO:0000256" key="1">
    <source>
        <dbReference type="ARBA" id="ARBA00022722"/>
    </source>
</evidence>
<organism evidence="5 6">
    <name type="scientific">Seinonella peptonophila</name>
    <dbReference type="NCBI Taxonomy" id="112248"/>
    <lineage>
        <taxon>Bacteria</taxon>
        <taxon>Bacillati</taxon>
        <taxon>Bacillota</taxon>
        <taxon>Bacilli</taxon>
        <taxon>Bacillales</taxon>
        <taxon>Thermoactinomycetaceae</taxon>
        <taxon>Seinonella</taxon>
    </lineage>
</organism>
<dbReference type="InterPro" id="IPR016071">
    <property type="entry name" value="Staphylococal_nuclease_OB-fold"/>
</dbReference>
<evidence type="ECO:0000313" key="5">
    <source>
        <dbReference type="EMBL" id="SHE48552.1"/>
    </source>
</evidence>
<dbReference type="InterPro" id="IPR035437">
    <property type="entry name" value="SNase_OB-fold_sf"/>
</dbReference>
<keyword evidence="3" id="KW-0378">Hydrolase</keyword>
<protein>
    <submittedName>
        <fullName evidence="5">Micrococcal nuclease</fullName>
    </submittedName>
</protein>
<keyword evidence="6" id="KW-1185">Reference proteome</keyword>
<dbReference type="InterPro" id="IPR002071">
    <property type="entry name" value="Thermonucl_AS"/>
</dbReference>
<dbReference type="Pfam" id="PF00565">
    <property type="entry name" value="SNase"/>
    <property type="match status" value="1"/>
</dbReference>
<dbReference type="GO" id="GO:0003676">
    <property type="term" value="F:nucleic acid binding"/>
    <property type="evidence" value="ECO:0007669"/>
    <property type="project" value="InterPro"/>
</dbReference>
<dbReference type="AlphaFoldDB" id="A0A1M4TVQ9"/>
<reference evidence="5 6" key="1">
    <citation type="submission" date="2016-11" db="EMBL/GenBank/DDBJ databases">
        <authorList>
            <person name="Jaros S."/>
            <person name="Januszkiewicz K."/>
            <person name="Wedrychowicz H."/>
        </authorList>
    </citation>
    <scope>NUCLEOTIDE SEQUENCE [LARGE SCALE GENOMIC DNA]</scope>
    <source>
        <strain evidence="5 6">DSM 44666</strain>
    </source>
</reference>
<keyword evidence="2" id="KW-0255">Endonuclease</keyword>
<gene>
    <name evidence="5" type="ORF">SAMN05444392_101669</name>
</gene>
<name>A0A1M4TVQ9_9BACL</name>
<dbReference type="PANTHER" id="PTHR12302">
    <property type="entry name" value="EBNA2 BINDING PROTEIN P100"/>
    <property type="match status" value="1"/>
</dbReference>
<accession>A0A1M4TVQ9</accession>
<feature type="domain" description="TNase-like" evidence="4">
    <location>
        <begin position="5"/>
        <end position="139"/>
    </location>
</feature>
<evidence type="ECO:0000256" key="3">
    <source>
        <dbReference type="ARBA" id="ARBA00022801"/>
    </source>
</evidence>
<dbReference type="PANTHER" id="PTHR12302:SF3">
    <property type="entry name" value="SERINE_THREONINE-PROTEIN KINASE 31"/>
    <property type="match status" value="1"/>
</dbReference>
<dbReference type="Proteomes" id="UP000184476">
    <property type="component" value="Unassembled WGS sequence"/>
</dbReference>
<dbReference type="OrthoDB" id="4376109at2"/>
<dbReference type="Gene3D" id="2.40.50.90">
    <property type="match status" value="1"/>
</dbReference>